<dbReference type="NCBIfam" id="TIGR01575">
    <property type="entry name" value="rimI"/>
    <property type="match status" value="1"/>
</dbReference>
<dbReference type="Proteomes" id="UP000030643">
    <property type="component" value="Unassembled WGS sequence"/>
</dbReference>
<dbReference type="STRING" id="1329250.WOSG25_010750"/>
<reference evidence="8" key="1">
    <citation type="journal article" date="2014" name="Genome Announc.">
        <title>Draft genome sequence of Weissella oryzae SG25T, isolated from fermented rice grains.</title>
        <authorList>
            <person name="Tanizawa Y."/>
            <person name="Fujisawa T."/>
            <person name="Mochizuki T."/>
            <person name="Kaminuma E."/>
            <person name="Suzuki Y."/>
            <person name="Nakamura Y."/>
            <person name="Tohno M."/>
        </authorList>
    </citation>
    <scope>NUCLEOTIDE SEQUENCE [LARGE SCALE GENOMIC DNA]</scope>
    <source>
        <strain evidence="8">DSM 25784 / JCM 18191 / LMG 30913 / SG25</strain>
    </source>
</reference>
<evidence type="ECO:0000256" key="2">
    <source>
        <dbReference type="ARBA" id="ARBA00022490"/>
    </source>
</evidence>
<comment type="function">
    <text evidence="5">Acetylates the N-terminal alanine of ribosomal protein bS18.</text>
</comment>
<dbReference type="Gene3D" id="3.40.630.30">
    <property type="match status" value="1"/>
</dbReference>
<dbReference type="PANTHER" id="PTHR43420:SF44">
    <property type="entry name" value="ACETYLTRANSFERASE YPEA"/>
    <property type="match status" value="1"/>
</dbReference>
<dbReference type="RefSeq" id="WP_045476257.1">
    <property type="nucleotide sequence ID" value="NZ_DF820484.1"/>
</dbReference>
<dbReference type="OrthoDB" id="9794566at2"/>
<evidence type="ECO:0000256" key="1">
    <source>
        <dbReference type="ARBA" id="ARBA00005395"/>
    </source>
</evidence>
<dbReference type="eggNOG" id="COG0456">
    <property type="taxonomic scope" value="Bacteria"/>
</dbReference>
<organism evidence="7 8">
    <name type="scientific">Weissella oryzae (strain DSM 25784 / JCM 18191 / LMG 30913 / SG25)</name>
    <dbReference type="NCBI Taxonomy" id="1329250"/>
    <lineage>
        <taxon>Bacteria</taxon>
        <taxon>Bacillati</taxon>
        <taxon>Bacillota</taxon>
        <taxon>Bacilli</taxon>
        <taxon>Lactobacillales</taxon>
        <taxon>Lactobacillaceae</taxon>
        <taxon>Weissella</taxon>
    </lineage>
</organism>
<comment type="similarity">
    <text evidence="1 5">Belongs to the acetyltransferase family. RimI subfamily.</text>
</comment>
<dbReference type="PANTHER" id="PTHR43420">
    <property type="entry name" value="ACETYLTRANSFERASE"/>
    <property type="match status" value="1"/>
</dbReference>
<keyword evidence="3 7" id="KW-0808">Transferase</keyword>
<gene>
    <name evidence="7" type="primary">rimI</name>
    <name evidence="7" type="ORF">WOSG25_010750</name>
</gene>
<protein>
    <recommendedName>
        <fullName evidence="5">[Ribosomal protein bS18]-alanine N-acetyltransferase</fullName>
        <ecNumber evidence="5">2.3.1.266</ecNumber>
    </recommendedName>
</protein>
<dbReference type="InterPro" id="IPR006464">
    <property type="entry name" value="AcTrfase_RimI/Ard1"/>
</dbReference>
<keyword evidence="4" id="KW-0012">Acyltransferase</keyword>
<keyword evidence="8" id="KW-1185">Reference proteome</keyword>
<evidence type="ECO:0000313" key="8">
    <source>
        <dbReference type="Proteomes" id="UP000030643"/>
    </source>
</evidence>
<sequence length="151" mass="17548">MLTVSYRSKTTAAELYELAKLAYQGSPWTKAIFEHDLKNNLTHYLIIETDGQAIGFVGGTLVIDELSISNVAIIPTYQGQHLAEQLLMEWFSRFPKGTRAMLEVRYGNKRAHRLYERLGFDIYNIREDYYSQPKEDAYLMDLYLPVETREV</sequence>
<proteinExistence type="inferred from homology"/>
<dbReference type="InterPro" id="IPR050680">
    <property type="entry name" value="YpeA/RimI_acetyltransf"/>
</dbReference>
<dbReference type="GO" id="GO:0005737">
    <property type="term" value="C:cytoplasm"/>
    <property type="evidence" value="ECO:0007669"/>
    <property type="project" value="UniProtKB-SubCell"/>
</dbReference>
<keyword evidence="2 5" id="KW-0963">Cytoplasm</keyword>
<dbReference type="EMBL" id="DF820484">
    <property type="protein sequence ID" value="GAK29988.1"/>
    <property type="molecule type" value="Genomic_DNA"/>
</dbReference>
<dbReference type="SUPFAM" id="SSF55729">
    <property type="entry name" value="Acyl-CoA N-acyltransferases (Nat)"/>
    <property type="match status" value="1"/>
</dbReference>
<comment type="catalytic activity">
    <reaction evidence="5">
        <text>N-terminal L-alanyl-[ribosomal protein bS18] + acetyl-CoA = N-terminal N(alpha)-acetyl-L-alanyl-[ribosomal protein bS18] + CoA + H(+)</text>
        <dbReference type="Rhea" id="RHEA:43756"/>
        <dbReference type="Rhea" id="RHEA-COMP:10676"/>
        <dbReference type="Rhea" id="RHEA-COMP:10677"/>
        <dbReference type="ChEBI" id="CHEBI:15378"/>
        <dbReference type="ChEBI" id="CHEBI:57287"/>
        <dbReference type="ChEBI" id="CHEBI:57288"/>
        <dbReference type="ChEBI" id="CHEBI:64718"/>
        <dbReference type="ChEBI" id="CHEBI:83683"/>
        <dbReference type="EC" id="2.3.1.266"/>
    </reaction>
</comment>
<dbReference type="GO" id="GO:0008999">
    <property type="term" value="F:protein-N-terminal-alanine acetyltransferase activity"/>
    <property type="evidence" value="ECO:0007669"/>
    <property type="project" value="UniProtKB-EC"/>
</dbReference>
<evidence type="ECO:0000256" key="5">
    <source>
        <dbReference type="RuleBase" id="RU363094"/>
    </source>
</evidence>
<name>A0A069CS00_WEIOS</name>
<evidence type="ECO:0000313" key="7">
    <source>
        <dbReference type="EMBL" id="GAK29988.1"/>
    </source>
</evidence>
<evidence type="ECO:0000256" key="4">
    <source>
        <dbReference type="ARBA" id="ARBA00023315"/>
    </source>
</evidence>
<dbReference type="Pfam" id="PF00583">
    <property type="entry name" value="Acetyltransf_1"/>
    <property type="match status" value="1"/>
</dbReference>
<dbReference type="InterPro" id="IPR016181">
    <property type="entry name" value="Acyl_CoA_acyltransferase"/>
</dbReference>
<dbReference type="AlphaFoldDB" id="A0A069CS00"/>
<dbReference type="EC" id="2.3.1.266" evidence="5"/>
<dbReference type="PROSITE" id="PS51186">
    <property type="entry name" value="GNAT"/>
    <property type="match status" value="1"/>
</dbReference>
<feature type="domain" description="N-acetyltransferase" evidence="6">
    <location>
        <begin position="4"/>
        <end position="145"/>
    </location>
</feature>
<accession>A0A069CS00</accession>
<evidence type="ECO:0000259" key="6">
    <source>
        <dbReference type="PROSITE" id="PS51186"/>
    </source>
</evidence>
<evidence type="ECO:0000256" key="3">
    <source>
        <dbReference type="ARBA" id="ARBA00022679"/>
    </source>
</evidence>
<comment type="subcellular location">
    <subcellularLocation>
        <location evidence="5">Cytoplasm</location>
    </subcellularLocation>
</comment>
<dbReference type="CDD" id="cd04301">
    <property type="entry name" value="NAT_SF"/>
    <property type="match status" value="1"/>
</dbReference>
<dbReference type="InterPro" id="IPR000182">
    <property type="entry name" value="GNAT_dom"/>
</dbReference>